<comment type="similarity">
    <text evidence="1 7">Belongs to the class-II pyridoxal-phosphate-dependent aminotransferase family.</text>
</comment>
<protein>
    <recommendedName>
        <fullName evidence="7">2-amino-3-ketobutyrate coenzyme A ligase</fullName>
        <shortName evidence="7">AKB ligase</shortName>
        <ecNumber evidence="7">2.3.1.29</ecNumber>
    </recommendedName>
    <alternativeName>
        <fullName evidence="7">Glycine acetyltransferase</fullName>
    </alternativeName>
</protein>
<dbReference type="Gene3D" id="3.90.1150.10">
    <property type="entry name" value="Aspartate Aminotransferase, domain 1"/>
    <property type="match status" value="1"/>
</dbReference>
<evidence type="ECO:0000256" key="7">
    <source>
        <dbReference type="HAMAP-Rule" id="MF_00985"/>
    </source>
</evidence>
<reference evidence="10 11" key="1">
    <citation type="submission" date="2012-11" db="EMBL/GenBank/DDBJ databases">
        <authorList>
            <person name="Huguet-Tapia J.C."/>
            <person name="Durkin A.S."/>
            <person name="Pettis G.S."/>
            <person name="Badger J.H."/>
        </authorList>
    </citation>
    <scope>NUCLEOTIDE SEQUENCE [LARGE SCALE GENOMIC DNA]</scope>
    <source>
        <strain evidence="10 11">91-03</strain>
    </source>
</reference>
<dbReference type="SUPFAM" id="SSF53383">
    <property type="entry name" value="PLP-dependent transferases"/>
    <property type="match status" value="1"/>
</dbReference>
<keyword evidence="5 7" id="KW-0012">Acyltransferase</keyword>
<keyword evidence="4 7" id="KW-0663">Pyridoxal phosphate</keyword>
<evidence type="ECO:0000256" key="2">
    <source>
        <dbReference type="ARBA" id="ARBA00011738"/>
    </source>
</evidence>
<dbReference type="PATRIC" id="fig|698759.3.peg.3091"/>
<comment type="subunit">
    <text evidence="2 7">Homodimer.</text>
</comment>
<dbReference type="Gene3D" id="3.40.640.10">
    <property type="entry name" value="Type I PLP-dependent aspartate aminotransferase-like (Major domain)"/>
    <property type="match status" value="1"/>
</dbReference>
<gene>
    <name evidence="7 10" type="primary">kbl</name>
    <name evidence="10" type="ORF">STRIP9103_08567</name>
</gene>
<evidence type="ECO:0000259" key="9">
    <source>
        <dbReference type="Pfam" id="PF00155"/>
    </source>
</evidence>
<feature type="binding site" description="in other chain" evidence="7">
    <location>
        <position position="188"/>
    </location>
    <ligand>
        <name>pyridoxal 5'-phosphate</name>
        <dbReference type="ChEBI" id="CHEBI:597326"/>
        <note>ligand shared between dimeric partners</note>
    </ligand>
</feature>
<dbReference type="InterPro" id="IPR015424">
    <property type="entry name" value="PyrdxlP-dep_Trfase"/>
</dbReference>
<dbReference type="EC" id="2.3.1.29" evidence="7"/>
<accession>L1KZV4</accession>
<evidence type="ECO:0000313" key="10">
    <source>
        <dbReference type="EMBL" id="EKX66331.1"/>
    </source>
</evidence>
<dbReference type="EMBL" id="AEJC01000231">
    <property type="protein sequence ID" value="EKX66331.1"/>
    <property type="molecule type" value="Genomic_DNA"/>
</dbReference>
<comment type="caution">
    <text evidence="10">The sequence shown here is derived from an EMBL/GenBank/DDBJ whole genome shotgun (WGS) entry which is preliminary data.</text>
</comment>
<dbReference type="HAMAP" id="MF_00985">
    <property type="entry name" value="2am3keto_CoA_ligase"/>
    <property type="match status" value="1"/>
</dbReference>
<dbReference type="InterPro" id="IPR004839">
    <property type="entry name" value="Aminotransferase_I/II_large"/>
</dbReference>
<dbReference type="GO" id="GO:0008890">
    <property type="term" value="F:glycine C-acetyltransferase activity"/>
    <property type="evidence" value="ECO:0007669"/>
    <property type="project" value="UniProtKB-UniRule"/>
</dbReference>
<dbReference type="Proteomes" id="UP000010411">
    <property type="component" value="Unassembled WGS sequence"/>
</dbReference>
<dbReference type="PANTHER" id="PTHR13693:SF102">
    <property type="entry name" value="2-AMINO-3-KETOBUTYRATE COENZYME A LIGASE, MITOCHONDRIAL"/>
    <property type="match status" value="1"/>
</dbReference>
<dbReference type="AlphaFoldDB" id="L1KZV4"/>
<organism evidence="10 11">
    <name type="scientific">Streptomyces ipomoeae 91-03</name>
    <dbReference type="NCBI Taxonomy" id="698759"/>
    <lineage>
        <taxon>Bacteria</taxon>
        <taxon>Bacillati</taxon>
        <taxon>Actinomycetota</taxon>
        <taxon>Actinomycetes</taxon>
        <taxon>Kitasatosporales</taxon>
        <taxon>Streptomycetaceae</taxon>
        <taxon>Streptomyces</taxon>
    </lineage>
</organism>
<comment type="pathway">
    <text evidence="7">Amino-acid degradation; L-threonine degradation via oxydo-reductase pathway; glycine from L-threonine: step 2/2.</text>
</comment>
<feature type="region of interest" description="Disordered" evidence="8">
    <location>
        <begin position="401"/>
        <end position="422"/>
    </location>
</feature>
<dbReference type="InterPro" id="IPR015421">
    <property type="entry name" value="PyrdxlP-dep_Trfase_major"/>
</dbReference>
<evidence type="ECO:0000256" key="6">
    <source>
        <dbReference type="ARBA" id="ARBA00047715"/>
    </source>
</evidence>
<feature type="domain" description="Aminotransferase class I/classII large" evidence="9">
    <location>
        <begin position="46"/>
        <end position="390"/>
    </location>
</feature>
<comment type="cofactor">
    <cofactor evidence="7">
        <name>pyridoxal 5'-phosphate</name>
        <dbReference type="ChEBI" id="CHEBI:597326"/>
    </cofactor>
    <text evidence="7">Binds 1 pyridoxal phosphate per subunit.</text>
</comment>
<dbReference type="Pfam" id="PF00155">
    <property type="entry name" value="Aminotran_1_2"/>
    <property type="match status" value="1"/>
</dbReference>
<feature type="binding site" description="in other chain" evidence="7">
    <location>
        <begin position="213"/>
        <end position="216"/>
    </location>
    <ligand>
        <name>pyridoxal 5'-phosphate</name>
        <dbReference type="ChEBI" id="CHEBI:597326"/>
        <note>ligand shared between dimeric partners</note>
    </ligand>
</feature>
<dbReference type="InterPro" id="IPR001917">
    <property type="entry name" value="Aminotrans_II_pyridoxalP_BS"/>
</dbReference>
<dbReference type="RefSeq" id="WP_009311553.1">
    <property type="nucleotide sequence ID" value="NZ_AEJC01000231.1"/>
</dbReference>
<dbReference type="PANTHER" id="PTHR13693">
    <property type="entry name" value="CLASS II AMINOTRANSFERASE/8-AMINO-7-OXONONANOATE SYNTHASE"/>
    <property type="match status" value="1"/>
</dbReference>
<name>L1KZV4_9ACTN</name>
<keyword evidence="3 7" id="KW-0808">Transferase</keyword>
<proteinExistence type="inferred from homology"/>
<comment type="catalytic activity">
    <reaction evidence="6">
        <text>6-carboxyhexanoyl-[ACP] + L-alanine + H(+) = (8S)-8-amino-7-oxononanoate + holo-[ACP] + CO2</text>
        <dbReference type="Rhea" id="RHEA:42288"/>
        <dbReference type="Rhea" id="RHEA-COMP:9685"/>
        <dbReference type="Rhea" id="RHEA-COMP:9955"/>
        <dbReference type="ChEBI" id="CHEBI:15378"/>
        <dbReference type="ChEBI" id="CHEBI:16526"/>
        <dbReference type="ChEBI" id="CHEBI:57972"/>
        <dbReference type="ChEBI" id="CHEBI:64479"/>
        <dbReference type="ChEBI" id="CHEBI:78846"/>
        <dbReference type="ChEBI" id="CHEBI:149468"/>
        <dbReference type="EC" id="2.3.1.47"/>
    </reaction>
</comment>
<dbReference type="UniPathway" id="UPA00046">
    <property type="reaction ID" value="UER00506"/>
</dbReference>
<comment type="function">
    <text evidence="7">Catalyzes the cleavage of 2-amino-3-ketobutyrate to glycine and acetyl-CoA.</text>
</comment>
<feature type="binding site" description="in other chain" evidence="7">
    <location>
        <begin position="114"/>
        <end position="115"/>
    </location>
    <ligand>
        <name>pyridoxal 5'-phosphate</name>
        <dbReference type="ChEBI" id="CHEBI:597326"/>
        <note>ligand shared between dimeric partners</note>
    </ligand>
</feature>
<feature type="modified residue" description="N6-(pyridoxal phosphate)lysine" evidence="7">
    <location>
        <position position="247"/>
    </location>
</feature>
<feature type="binding site" evidence="7">
    <location>
        <begin position="277"/>
        <end position="278"/>
    </location>
    <ligand>
        <name>pyridoxal 5'-phosphate</name>
        <dbReference type="ChEBI" id="CHEBI:597326"/>
        <note>ligand shared between dimeric partners</note>
    </ligand>
</feature>
<evidence type="ECO:0000256" key="1">
    <source>
        <dbReference type="ARBA" id="ARBA00008392"/>
    </source>
</evidence>
<feature type="binding site" description="in other chain" evidence="7">
    <location>
        <begin position="244"/>
        <end position="247"/>
    </location>
    <ligand>
        <name>pyridoxal 5'-phosphate</name>
        <dbReference type="ChEBI" id="CHEBI:597326"/>
        <note>ligand shared between dimeric partners</note>
    </ligand>
</feature>
<dbReference type="GO" id="GO:0019518">
    <property type="term" value="P:L-threonine catabolic process to glycine"/>
    <property type="evidence" value="ECO:0007669"/>
    <property type="project" value="UniProtKB-UniRule"/>
</dbReference>
<dbReference type="InterPro" id="IPR050087">
    <property type="entry name" value="AON_synthase_class-II"/>
</dbReference>
<evidence type="ECO:0000256" key="3">
    <source>
        <dbReference type="ARBA" id="ARBA00022679"/>
    </source>
</evidence>
<dbReference type="GO" id="GO:0030170">
    <property type="term" value="F:pyridoxal phosphate binding"/>
    <property type="evidence" value="ECO:0007669"/>
    <property type="project" value="UniProtKB-UniRule"/>
</dbReference>
<evidence type="ECO:0000256" key="8">
    <source>
        <dbReference type="SAM" id="MobiDB-lite"/>
    </source>
</evidence>
<dbReference type="GO" id="GO:0005829">
    <property type="term" value="C:cytosol"/>
    <property type="evidence" value="ECO:0007669"/>
    <property type="project" value="TreeGrafter"/>
</dbReference>
<feature type="binding site" evidence="7">
    <location>
        <position position="371"/>
    </location>
    <ligand>
        <name>substrate</name>
    </ligand>
</feature>
<evidence type="ECO:0000313" key="11">
    <source>
        <dbReference type="Proteomes" id="UP000010411"/>
    </source>
</evidence>
<keyword evidence="11" id="KW-1185">Reference proteome</keyword>
<dbReference type="NCBIfam" id="NF005394">
    <property type="entry name" value="PRK06939.1"/>
    <property type="match status" value="1"/>
</dbReference>
<dbReference type="InterPro" id="IPR011282">
    <property type="entry name" value="2am3keto_CoA_ligase"/>
</dbReference>
<dbReference type="CDD" id="cd06454">
    <property type="entry name" value="KBL_like"/>
    <property type="match status" value="1"/>
</dbReference>
<comment type="catalytic activity">
    <reaction evidence="7">
        <text>glycine + acetyl-CoA = (2S)-2-amino-3-oxobutanoate + CoA</text>
        <dbReference type="Rhea" id="RHEA:20736"/>
        <dbReference type="ChEBI" id="CHEBI:57287"/>
        <dbReference type="ChEBI" id="CHEBI:57288"/>
        <dbReference type="ChEBI" id="CHEBI:57305"/>
        <dbReference type="ChEBI" id="CHEBI:78948"/>
        <dbReference type="EC" id="2.3.1.29"/>
    </reaction>
</comment>
<evidence type="ECO:0000256" key="5">
    <source>
        <dbReference type="ARBA" id="ARBA00023315"/>
    </source>
</evidence>
<evidence type="ECO:0000256" key="4">
    <source>
        <dbReference type="ARBA" id="ARBA00022898"/>
    </source>
</evidence>
<feature type="binding site" evidence="7">
    <location>
        <position position="139"/>
    </location>
    <ligand>
        <name>substrate</name>
    </ligand>
</feature>
<sequence>MFDSVRDDLRTTLDEIRAAGLHKPERVIGTPQSATVNVTAGGRPGEVLNFCANNYLGLADHPEVIAAAHEALDRWGYGMASVRFICGTQEVHKELEARLSAFLGQEDTILYSSCFDANGGVFETLLGPEDAVISDALNHASIIDGIRLSKARRLRYANRDLADLERRLKEATEAGARRKLIVTDGVFSMDGYVAPLADICDLADRHDAMVMVDDSHAVGFTGPGGRGTPELHGVMDRVDIVTGTLGKALGGASGGYVAARAEIVALLRQRSRPYLFSNTLAPVIAAASLKVLDLLESADDLRVRLAENTALFRSRMTEEGFDILPGDHPIAPVMIGDAAKAGRLAELLLERGVYVIGFSYPVVPQGQARIRVQLSAAHSTEDVNRAVNAFVAARAELEADRAELDGSEAAPAEPEAREAPGA</sequence>
<dbReference type="FunFam" id="3.40.640.10:FF:000006">
    <property type="entry name" value="5-aminolevulinate synthase, mitochondrial"/>
    <property type="match status" value="1"/>
</dbReference>
<dbReference type="InterPro" id="IPR015422">
    <property type="entry name" value="PyrdxlP-dep_Trfase_small"/>
</dbReference>
<dbReference type="NCBIfam" id="TIGR01822">
    <property type="entry name" value="2am3keto_CoA"/>
    <property type="match status" value="1"/>
</dbReference>
<dbReference type="GO" id="GO:0008710">
    <property type="term" value="F:8-amino-7-oxononanoate synthase activity"/>
    <property type="evidence" value="ECO:0007669"/>
    <property type="project" value="UniProtKB-EC"/>
</dbReference>
<dbReference type="PROSITE" id="PS00599">
    <property type="entry name" value="AA_TRANSFER_CLASS_2"/>
    <property type="match status" value="1"/>
</dbReference>